<dbReference type="EMBL" id="HACM01010853">
    <property type="protein sequence ID" value="CRZ11295.1"/>
    <property type="molecule type" value="Transcribed_RNA"/>
</dbReference>
<reference evidence="2" key="1">
    <citation type="submission" date="2015-04" db="EMBL/GenBank/DDBJ databases">
        <title>The genome sequence of the plant pathogenic Rhizarian Plasmodiophora brassicae reveals insights in its biotrophic life cycle and the origin of chitin synthesis.</title>
        <authorList>
            <person name="Schwelm A."/>
            <person name="Fogelqvist J."/>
            <person name="Knaust A."/>
            <person name="Julke S."/>
            <person name="Lilja T."/>
            <person name="Dhandapani V."/>
            <person name="Bonilla-Rosso G."/>
            <person name="Karlsson M."/>
            <person name="Shevchenko A."/>
            <person name="Choi S.R."/>
            <person name="Kim H.G."/>
            <person name="Park J.Y."/>
            <person name="Lim Y.P."/>
            <person name="Ludwig-Muller J."/>
            <person name="Dixelius C."/>
        </authorList>
    </citation>
    <scope>NUCLEOTIDE SEQUENCE</scope>
    <source>
        <tissue evidence="2">Potato root galls</tissue>
    </source>
</reference>
<sequence>MVCSYGLEDRADTLRSADKQCRLVDRSLPVCDFVILNMSETYTVSYMCGDVYTNNMEFIDVPGDGKCFFHALTRDSAVSFVTGHEVKSHIIRTLMDEQARYSRLIERYANCSVDAYVKSVSPPGHYAVETMQLVAVAVLRLDIIEFNSIGEMKRSLFLLVDSNQPEIFKLSMGFENWAQVAILHHEFGRPAPFEFPTQQQKQEYIRTLNSASWTLWISSPPESVEVPTI</sequence>
<dbReference type="Gene3D" id="3.90.70.80">
    <property type="match status" value="1"/>
</dbReference>
<dbReference type="CDD" id="cd22744">
    <property type="entry name" value="OTU"/>
    <property type="match status" value="1"/>
</dbReference>
<feature type="domain" description="OTU" evidence="1">
    <location>
        <begin position="56"/>
        <end position="191"/>
    </location>
</feature>
<protein>
    <recommendedName>
        <fullName evidence="1">OTU domain-containing protein</fullName>
    </recommendedName>
</protein>
<organism evidence="2">
    <name type="scientific">Spongospora subterranea</name>
    <dbReference type="NCBI Taxonomy" id="70186"/>
    <lineage>
        <taxon>Eukaryota</taxon>
        <taxon>Sar</taxon>
        <taxon>Rhizaria</taxon>
        <taxon>Endomyxa</taxon>
        <taxon>Phytomyxea</taxon>
        <taxon>Plasmodiophorida</taxon>
        <taxon>Plasmodiophoridae</taxon>
        <taxon>Spongospora</taxon>
    </lineage>
</organism>
<dbReference type="PROSITE" id="PS50802">
    <property type="entry name" value="OTU"/>
    <property type="match status" value="1"/>
</dbReference>
<proteinExistence type="predicted"/>
<name>A0A0H5RAV8_9EUKA</name>
<accession>A0A0H5RAV8</accession>
<evidence type="ECO:0000259" key="1">
    <source>
        <dbReference type="PROSITE" id="PS50802"/>
    </source>
</evidence>
<evidence type="ECO:0000313" key="2">
    <source>
        <dbReference type="EMBL" id="CRZ11295.1"/>
    </source>
</evidence>
<dbReference type="InterPro" id="IPR003323">
    <property type="entry name" value="OTU_dom"/>
</dbReference>
<dbReference type="AlphaFoldDB" id="A0A0H5RAV8"/>